<reference evidence="1 2" key="1">
    <citation type="journal article" date="2014" name="Genome Biol. Evol.">
        <title>Acetic acid bacteria genomes reveal functional traits for adaptation to life in insect guts.</title>
        <authorList>
            <person name="Chouaia B."/>
            <person name="Gaiarsa S."/>
            <person name="Crotti E."/>
            <person name="Comandatore F."/>
            <person name="Degli Esposti M."/>
            <person name="Ricci I."/>
            <person name="Alma A."/>
            <person name="Favia G."/>
            <person name="Bandi C."/>
            <person name="Daffonchio D."/>
        </authorList>
    </citation>
    <scope>NUCLEOTIDE SEQUENCE [LARGE SCALE GENOMIC DNA]</scope>
    <source>
        <strain evidence="2">AM169</strain>
    </source>
</reference>
<dbReference type="AlphaFoldDB" id="A0A7U7G5X3"/>
<dbReference type="SUPFAM" id="SSF53187">
    <property type="entry name" value="Zn-dependent exopeptidases"/>
    <property type="match status" value="1"/>
</dbReference>
<dbReference type="Pfam" id="PF05013">
    <property type="entry name" value="FGase"/>
    <property type="match status" value="1"/>
</dbReference>
<sequence length="267" mass="30397">MRLGVMNRQTEAMPLLGESEARPYHVHAAVTDSPFVMISDHAGRAVPERLGDLGLPVDEWDRHIAYDIGIREVGRHLQQALGCLLVEQVYSRLVIDCNRAAGHPTSIPPVSDGAPVPGNQGLSAVERRQREEAILHAYHDEIERHLSRRKPETTLFVSLHSFTPAMQDGRRRPWDIGLLHDHDPHSARLMRTLLEEEGGLHVGDNQPYVLNSQNEYSVPYHAGRRNLPALEIEIRQDLISDEVGQKLWAERLARLLPRFWERRKEMA</sequence>
<accession>A0A7U7G5X3</accession>
<gene>
    <name evidence="1" type="ORF">SACS_1014</name>
</gene>
<reference evidence="1 2" key="2">
    <citation type="journal article" date="2014" name="PLoS ONE">
        <title>Evolution of mitochondria reconstructed from the energy metabolism of living bacteria.</title>
        <authorList>
            <person name="Degli Esposti M."/>
            <person name="Chouaia B."/>
            <person name="Comandatore F."/>
            <person name="Crotti E."/>
            <person name="Sassera D."/>
            <person name="Lievens P.M."/>
            <person name="Daffonchio D."/>
            <person name="Bandi C."/>
        </authorList>
    </citation>
    <scope>NUCLEOTIDE SEQUENCE [LARGE SCALE GENOMIC DNA]</scope>
    <source>
        <strain evidence="2">AM169</strain>
    </source>
</reference>
<dbReference type="EMBL" id="CBLY010000006">
    <property type="protein sequence ID" value="CDG33752.1"/>
    <property type="molecule type" value="Genomic_DNA"/>
</dbReference>
<dbReference type="InterPro" id="IPR007709">
    <property type="entry name" value="N-FG_amidohydro"/>
</dbReference>
<evidence type="ECO:0000313" key="1">
    <source>
        <dbReference type="EMBL" id="CDG33752.1"/>
    </source>
</evidence>
<organism evidence="1 2">
    <name type="scientific">Parasaccharibacter apium</name>
    <dbReference type="NCBI Taxonomy" id="1510841"/>
    <lineage>
        <taxon>Bacteria</taxon>
        <taxon>Pseudomonadati</taxon>
        <taxon>Pseudomonadota</taxon>
        <taxon>Alphaproteobacteria</taxon>
        <taxon>Acetobacterales</taxon>
        <taxon>Acetobacteraceae</taxon>
        <taxon>Parasaccharibacter</taxon>
    </lineage>
</organism>
<evidence type="ECO:0000313" key="2">
    <source>
        <dbReference type="Proteomes" id="UP000027590"/>
    </source>
</evidence>
<dbReference type="PIRSF" id="PIRSF029730">
    <property type="entry name" value="UCP029730"/>
    <property type="match status" value="1"/>
</dbReference>
<dbReference type="Gene3D" id="3.40.630.40">
    <property type="entry name" value="Zn-dependent exopeptidases"/>
    <property type="match status" value="1"/>
</dbReference>
<dbReference type="Proteomes" id="UP000027590">
    <property type="component" value="Unassembled WGS sequence"/>
</dbReference>
<evidence type="ECO:0008006" key="3">
    <source>
        <dbReference type="Google" id="ProtNLM"/>
    </source>
</evidence>
<name>A0A7U7G5X3_9PROT</name>
<proteinExistence type="predicted"/>
<dbReference type="InterPro" id="IPR011227">
    <property type="entry name" value="UCP029730"/>
</dbReference>
<comment type="caution">
    <text evidence="1">The sequence shown here is derived from an EMBL/GenBank/DDBJ whole genome shotgun (WGS) entry which is preliminary data.</text>
</comment>
<protein>
    <recommendedName>
        <fullName evidence="3">N-formylglutamate amidohydrolase</fullName>
    </recommendedName>
</protein>